<dbReference type="PANTHER" id="PTHR31157">
    <property type="entry name" value="SCP DOMAIN-CONTAINING PROTEIN"/>
    <property type="match status" value="1"/>
</dbReference>
<dbReference type="Proteomes" id="UP000789342">
    <property type="component" value="Unassembled WGS sequence"/>
</dbReference>
<keyword evidence="5" id="KW-1185">Reference proteome</keyword>
<evidence type="ECO:0000313" key="5">
    <source>
        <dbReference type="Proteomes" id="UP000789342"/>
    </source>
</evidence>
<proteinExistence type="predicted"/>
<dbReference type="SUPFAM" id="SSF55797">
    <property type="entry name" value="PR-1-like"/>
    <property type="match status" value="1"/>
</dbReference>
<evidence type="ECO:0000256" key="2">
    <source>
        <dbReference type="SAM" id="SignalP"/>
    </source>
</evidence>
<feature type="signal peptide" evidence="2">
    <location>
        <begin position="1"/>
        <end position="24"/>
    </location>
</feature>
<feature type="chain" id="PRO_5040411160" evidence="2">
    <location>
        <begin position="25"/>
        <end position="189"/>
    </location>
</feature>
<feature type="non-terminal residue" evidence="4">
    <location>
        <position position="189"/>
    </location>
</feature>
<organism evidence="4 5">
    <name type="scientific">Acaulospora morrowiae</name>
    <dbReference type="NCBI Taxonomy" id="94023"/>
    <lineage>
        <taxon>Eukaryota</taxon>
        <taxon>Fungi</taxon>
        <taxon>Fungi incertae sedis</taxon>
        <taxon>Mucoromycota</taxon>
        <taxon>Glomeromycotina</taxon>
        <taxon>Glomeromycetes</taxon>
        <taxon>Diversisporales</taxon>
        <taxon>Acaulosporaceae</taxon>
        <taxon>Acaulospora</taxon>
    </lineage>
</organism>
<dbReference type="InterPro" id="IPR035940">
    <property type="entry name" value="CAP_sf"/>
</dbReference>
<dbReference type="InterPro" id="IPR014044">
    <property type="entry name" value="CAP_dom"/>
</dbReference>
<dbReference type="EMBL" id="CAJVPV010006390">
    <property type="protein sequence ID" value="CAG8604221.1"/>
    <property type="molecule type" value="Genomic_DNA"/>
</dbReference>
<protein>
    <submittedName>
        <fullName evidence="4">12709_t:CDS:1</fullName>
    </submittedName>
</protein>
<dbReference type="PANTHER" id="PTHR31157:SF1">
    <property type="entry name" value="SCP DOMAIN-CONTAINING PROTEIN"/>
    <property type="match status" value="1"/>
</dbReference>
<reference evidence="4" key="1">
    <citation type="submission" date="2021-06" db="EMBL/GenBank/DDBJ databases">
        <authorList>
            <person name="Kallberg Y."/>
            <person name="Tangrot J."/>
            <person name="Rosling A."/>
        </authorList>
    </citation>
    <scope>NUCLEOTIDE SEQUENCE</scope>
    <source>
        <strain evidence="4">CL551</strain>
    </source>
</reference>
<sequence>MVSFKSLGLFFALLLSSSFLLVDADPNVICSLVNKERAKVGSPPVVLDDRLMTVAAHHNQFCISHNLLTHDDSEGDLGTRFHKYGYDFSCAGENVAQGFDDGDNEGVMNAWMNSPGHRANILNPSFRHLGVACGGGFWTQDFGNTLGSDTKPAKGGESDPSSESNPAPKTHRHKRPHKKTIIKYVKKPD</sequence>
<feature type="domain" description="SCP" evidence="3">
    <location>
        <begin position="31"/>
        <end position="135"/>
    </location>
</feature>
<gene>
    <name evidence="4" type="ORF">AMORRO_LOCUS7916</name>
</gene>
<dbReference type="AlphaFoldDB" id="A0A9N9GIA4"/>
<feature type="region of interest" description="Disordered" evidence="1">
    <location>
        <begin position="144"/>
        <end position="189"/>
    </location>
</feature>
<evidence type="ECO:0000313" key="4">
    <source>
        <dbReference type="EMBL" id="CAG8604221.1"/>
    </source>
</evidence>
<dbReference type="CDD" id="cd05379">
    <property type="entry name" value="CAP_bacterial"/>
    <property type="match status" value="1"/>
</dbReference>
<dbReference type="Gene3D" id="3.40.33.10">
    <property type="entry name" value="CAP"/>
    <property type="match status" value="1"/>
</dbReference>
<dbReference type="Pfam" id="PF00188">
    <property type="entry name" value="CAP"/>
    <property type="match status" value="1"/>
</dbReference>
<accession>A0A9N9GIA4</accession>
<evidence type="ECO:0000256" key="1">
    <source>
        <dbReference type="SAM" id="MobiDB-lite"/>
    </source>
</evidence>
<feature type="compositionally biased region" description="Basic residues" evidence="1">
    <location>
        <begin position="169"/>
        <end position="189"/>
    </location>
</feature>
<comment type="caution">
    <text evidence="4">The sequence shown here is derived from an EMBL/GenBank/DDBJ whole genome shotgun (WGS) entry which is preliminary data.</text>
</comment>
<name>A0A9N9GIA4_9GLOM</name>
<evidence type="ECO:0000259" key="3">
    <source>
        <dbReference type="Pfam" id="PF00188"/>
    </source>
</evidence>
<dbReference type="OrthoDB" id="568194at2759"/>
<keyword evidence="2" id="KW-0732">Signal</keyword>